<evidence type="ECO:0000313" key="1">
    <source>
        <dbReference type="EMBL" id="GAA2027061.1"/>
    </source>
</evidence>
<dbReference type="EMBL" id="BAAAPW010000001">
    <property type="protein sequence ID" value="GAA2027061.1"/>
    <property type="molecule type" value="Genomic_DNA"/>
</dbReference>
<evidence type="ECO:0000313" key="2">
    <source>
        <dbReference type="Proteomes" id="UP001501196"/>
    </source>
</evidence>
<dbReference type="Gene3D" id="3.50.50.60">
    <property type="entry name" value="FAD/NAD(P)-binding domain"/>
    <property type="match status" value="1"/>
</dbReference>
<comment type="caution">
    <text evidence="1">The sequence shown here is derived from an EMBL/GenBank/DDBJ whole genome shotgun (WGS) entry which is preliminary data.</text>
</comment>
<name>A0ABN2U2I0_9MICO</name>
<proteinExistence type="predicted"/>
<sequence>MPAVVEVDADYLIVGAGAIGMAFADTLVRNSEATVAIVDRRYAPGGHWRDAYPFVRLHQASALYGVASLRLGGGLRQREGPEAGLQERATAPEICAYYSEVLERLLGTGRVSFHPVCEYVGDRTFRSRVSGTEFTASRARLVHATYLSGNIPATTPPPFAVADGATVIPPNELVHLAEAPEQYVIVGAGKTASDAVVWLQQNGVDPGAICWVRSRDPWMIDRAVVQPDPAVFTGMAADTMEAAGVATSADDLFLRLEDRGIMMRIDPKVTPRVAKTPTLGRWELDLVRRVTDVVRRGHVRAVSPGRLRFADGDVRVSPKAVIVHCAAAGLPSPPLVPIWQRDAIRPQPVRVGFPCFGAAIAGYVEATRADDDEKNDACRSSPYSSTPADWLTMQVIGGDAARALSRHPDLKAFANTTTLNPGGIPPGLADDPAVAAAVARLKAAVGPGRARMVELTAGA</sequence>
<accession>A0ABN2U2I0</accession>
<organism evidence="1 2">
    <name type="scientific">Agromyces tropicus</name>
    <dbReference type="NCBI Taxonomy" id="555371"/>
    <lineage>
        <taxon>Bacteria</taxon>
        <taxon>Bacillati</taxon>
        <taxon>Actinomycetota</taxon>
        <taxon>Actinomycetes</taxon>
        <taxon>Micrococcales</taxon>
        <taxon>Microbacteriaceae</taxon>
        <taxon>Agromyces</taxon>
    </lineage>
</organism>
<dbReference type="InterPro" id="IPR036188">
    <property type="entry name" value="FAD/NAD-bd_sf"/>
</dbReference>
<keyword evidence="2" id="KW-1185">Reference proteome</keyword>
<reference evidence="1 2" key="1">
    <citation type="journal article" date="2019" name="Int. J. Syst. Evol. Microbiol.">
        <title>The Global Catalogue of Microorganisms (GCM) 10K type strain sequencing project: providing services to taxonomists for standard genome sequencing and annotation.</title>
        <authorList>
            <consortium name="The Broad Institute Genomics Platform"/>
            <consortium name="The Broad Institute Genome Sequencing Center for Infectious Disease"/>
            <person name="Wu L."/>
            <person name="Ma J."/>
        </authorList>
    </citation>
    <scope>NUCLEOTIDE SEQUENCE [LARGE SCALE GENOMIC DNA]</scope>
    <source>
        <strain evidence="1 2">JCM 15672</strain>
    </source>
</reference>
<gene>
    <name evidence="1" type="ORF">GCM10009819_08010</name>
</gene>
<dbReference type="RefSeq" id="WP_344369630.1">
    <property type="nucleotide sequence ID" value="NZ_BAAAPW010000001.1"/>
</dbReference>
<dbReference type="Proteomes" id="UP001501196">
    <property type="component" value="Unassembled WGS sequence"/>
</dbReference>
<protein>
    <submittedName>
        <fullName evidence="1">NAD(P)/FAD-dependent oxidoreductase</fullName>
    </submittedName>
</protein>
<dbReference type="SUPFAM" id="SSF51905">
    <property type="entry name" value="FAD/NAD(P)-binding domain"/>
    <property type="match status" value="1"/>
</dbReference>
<dbReference type="Pfam" id="PF13450">
    <property type="entry name" value="NAD_binding_8"/>
    <property type="match status" value="1"/>
</dbReference>